<protein>
    <submittedName>
        <fullName evidence="2">Uncharacterized protein</fullName>
    </submittedName>
</protein>
<feature type="compositionally biased region" description="Polar residues" evidence="1">
    <location>
        <begin position="10"/>
        <end position="20"/>
    </location>
</feature>
<proteinExistence type="predicted"/>
<organism evidence="2">
    <name type="scientific">Xenopus laevis</name>
    <name type="common">African clawed frog</name>
    <dbReference type="NCBI Taxonomy" id="8355"/>
    <lineage>
        <taxon>Eukaryota</taxon>
        <taxon>Metazoa</taxon>
        <taxon>Chordata</taxon>
        <taxon>Craniata</taxon>
        <taxon>Vertebrata</taxon>
        <taxon>Euteleostomi</taxon>
        <taxon>Amphibia</taxon>
        <taxon>Batrachia</taxon>
        <taxon>Anura</taxon>
        <taxon>Pipoidea</taxon>
        <taxon>Pipidae</taxon>
        <taxon>Xenopodinae</taxon>
        <taxon>Xenopus</taxon>
        <taxon>Xenopus</taxon>
    </lineage>
</organism>
<reference evidence="2" key="1">
    <citation type="submission" date="2016-05" db="EMBL/GenBank/DDBJ databases">
        <title>WGS assembly of Xenopus laevis.</title>
        <authorList>
            <person name="Session A."/>
            <person name="Uno Y."/>
            <person name="Kwon T."/>
            <person name="Chapman J."/>
            <person name="Toyoda A."/>
            <person name="Takahashi S."/>
            <person name="Fukui A."/>
            <person name="Hikosaka A."/>
            <person name="Putnam N."/>
            <person name="Stites J."/>
            <person name="Van Heeringen S."/>
            <person name="Quigley I."/>
            <person name="Heinz S."/>
            <person name="Hellsten U."/>
            <person name="Lyons J."/>
            <person name="Suzuki A."/>
            <person name="Kondo M."/>
            <person name="Ogino H."/>
            <person name="Ochi H."/>
            <person name="Bogdanovic O."/>
            <person name="Lister R."/>
            <person name="Georgiou G."/>
            <person name="Paranjpe S."/>
            <person name="Van Kruijsbergen I."/>
            <person name="Mozaffari S."/>
            <person name="Shu S."/>
            <person name="Schmutz J."/>
            <person name="Jenkins J."/>
            <person name="Grimwood J."/>
            <person name="Carlson J."/>
            <person name="Mitros T."/>
            <person name="Simakov O."/>
            <person name="Heald R."/>
            <person name="Miller K."/>
            <person name="Haudenschild C."/>
            <person name="Kuroki Y."/>
            <person name="Tanaka T."/>
            <person name="Michiue T."/>
            <person name="Watanabe M."/>
            <person name="Kinoshita T."/>
            <person name="Ohta Y."/>
            <person name="Mawaribuchi S."/>
            <person name="Suzuki Y."/>
            <person name="Haramoto Y."/>
            <person name="Yamamoto T."/>
            <person name="Takagi C."/>
            <person name="Kitzman J."/>
            <person name="Shendure J."/>
            <person name="Nakayama T."/>
            <person name="Izutsu Y."/>
            <person name="Robert J."/>
            <person name="Dichmann D."/>
            <person name="Flajnik M."/>
            <person name="Houston D."/>
            <person name="Marcotte E."/>
            <person name="Wallingford J."/>
            <person name="Ito Y."/>
            <person name="Asashima M."/>
            <person name="Ueno N."/>
            <person name="Matsuda Y."/>
            <person name="Jan Veenstra G."/>
            <person name="Fujiyama A."/>
            <person name="Harland R."/>
            <person name="Taira M."/>
            <person name="Rokhsar D.S."/>
        </authorList>
    </citation>
    <scope>NUCLEOTIDE SEQUENCE</scope>
    <source>
        <strain evidence="2">J</strain>
        <tissue evidence="2">Blood</tissue>
    </source>
</reference>
<dbReference type="Proteomes" id="UP000694892">
    <property type="component" value="Unassembled WGS sequence"/>
</dbReference>
<dbReference type="EMBL" id="KV536586">
    <property type="protein sequence ID" value="OCT55157.1"/>
    <property type="molecule type" value="Genomic_DNA"/>
</dbReference>
<feature type="region of interest" description="Disordered" evidence="1">
    <location>
        <begin position="1"/>
        <end position="31"/>
    </location>
</feature>
<name>A0A974GYE1_XENLA</name>
<evidence type="ECO:0000313" key="2">
    <source>
        <dbReference type="EMBL" id="OCT55157.1"/>
    </source>
</evidence>
<gene>
    <name evidence="2" type="ORF">XELAEV_18004305mg</name>
</gene>
<dbReference type="AlphaFoldDB" id="A0A974GYE1"/>
<accession>A0A974GYE1</accession>
<evidence type="ECO:0000256" key="1">
    <source>
        <dbReference type="SAM" id="MobiDB-lite"/>
    </source>
</evidence>
<feature type="compositionally biased region" description="Basic and acidic residues" evidence="1">
    <location>
        <begin position="21"/>
        <end position="31"/>
    </location>
</feature>
<sequence length="73" mass="8284">MAPAGKNRQQRLGNSTMDVSQKQEKKEEGEEEHFIMERLICVRGKELQTVKKEGGREENIRGGMSGVVIVRNK</sequence>